<evidence type="ECO:0000313" key="7">
    <source>
        <dbReference type="EMBL" id="OBT91779.1"/>
    </source>
</evidence>
<dbReference type="InterPro" id="IPR036188">
    <property type="entry name" value="FAD/NAD-bd_sf"/>
</dbReference>
<protein>
    <recommendedName>
        <fullName evidence="9">FAD-binding domain-containing protein</fullName>
    </recommendedName>
</protein>
<dbReference type="PRINTS" id="PR00420">
    <property type="entry name" value="RNGMNOXGNASE"/>
</dbReference>
<evidence type="ECO:0000256" key="2">
    <source>
        <dbReference type="ARBA" id="ARBA00022630"/>
    </source>
</evidence>
<feature type="domain" description="FAD-binding" evidence="5">
    <location>
        <begin position="4"/>
        <end position="357"/>
    </location>
</feature>
<dbReference type="NCBIfam" id="NF006144">
    <property type="entry name" value="PRK08294.1"/>
    <property type="match status" value="1"/>
</dbReference>
<organism evidence="7 8">
    <name type="scientific">Pseudogymnoascus verrucosus</name>
    <dbReference type="NCBI Taxonomy" id="342668"/>
    <lineage>
        <taxon>Eukaryota</taxon>
        <taxon>Fungi</taxon>
        <taxon>Dikarya</taxon>
        <taxon>Ascomycota</taxon>
        <taxon>Pezizomycotina</taxon>
        <taxon>Leotiomycetes</taxon>
        <taxon>Thelebolales</taxon>
        <taxon>Thelebolaceae</taxon>
        <taxon>Pseudogymnoascus</taxon>
    </lineage>
</organism>
<dbReference type="InterPro" id="IPR036249">
    <property type="entry name" value="Thioredoxin-like_sf"/>
</dbReference>
<dbReference type="InterPro" id="IPR002938">
    <property type="entry name" value="FAD-bd"/>
</dbReference>
<reference evidence="7 8" key="1">
    <citation type="submission" date="2016-03" db="EMBL/GenBank/DDBJ databases">
        <title>Comparative genomics of Pseudogymnoascus destructans, the fungus causing white-nose syndrome of bats.</title>
        <authorList>
            <person name="Palmer J.M."/>
            <person name="Drees K.P."/>
            <person name="Foster J.T."/>
            <person name="Lindner D.L."/>
        </authorList>
    </citation>
    <scope>NUCLEOTIDE SEQUENCE [LARGE SCALE GENOMIC DNA]</scope>
    <source>
        <strain evidence="7 8">UAMH 10579</strain>
    </source>
</reference>
<gene>
    <name evidence="7" type="ORF">VE01_09367</name>
</gene>
<dbReference type="AlphaFoldDB" id="A0A1B8G7H1"/>
<dbReference type="CDD" id="cd02979">
    <property type="entry name" value="PHOX_C"/>
    <property type="match status" value="1"/>
</dbReference>
<evidence type="ECO:0000313" key="8">
    <source>
        <dbReference type="Proteomes" id="UP000091956"/>
    </source>
</evidence>
<evidence type="ECO:0000259" key="5">
    <source>
        <dbReference type="Pfam" id="PF01494"/>
    </source>
</evidence>
<dbReference type="InterPro" id="IPR012941">
    <property type="entry name" value="Phe_hydrox_C_dim_dom"/>
</dbReference>
<dbReference type="EMBL" id="KV460280">
    <property type="protein sequence ID" value="OBT91779.1"/>
    <property type="molecule type" value="Genomic_DNA"/>
</dbReference>
<proteinExistence type="inferred from homology"/>
<sequence>MDTKVDVFICGSGSAGLCAATWLAKCGLTCKIVDSRAGPMEIGQADGVQCRTVEVFDSFGIAEDLLRESYHVIEVAFWASSEHGGIERKSQVADTAPGLSRMPHVILNQARVNQLLLDAMRKFNGQKVDYGYRVENVKVDSAAVSDPEAYCVTIKTMRNGKEEVFKAKYALGCDGAHSSVRRSLGFKMIGDSTNSVWGVMDVYPRTNFPDIRKKCVLQTTAGSLLIIPREGGSLVRFYTELPSGTVAKDVTVEQLHYAARRIFHPYNLDIAETFWWSAYSIGQRLADHFSKDNRVFLTGDSCHTHSPKAGQGMNVSLQDGYNIGWKLAAVLKGQVGSNLLKTYNLEREKVAADLINFDREFARAFSSKAGTDSNGVSENFSELFVKAGKYTAGLTAKYDDSPITRSEWSCQRLATNLVVGMRFPSAQVVRLCDSKAMHLATALPADGRWRIVIFAGDIQNEYASTRLKKLSDFLSSADGPVQQFTPASLDIDSFIEPILILSRGEARIEQEQIPAYFWPESGNWQIRDLHKTFIDHESYNSGHGKAYELYGIDTEQGAVAIVRPDQYISMVVDIDNHKSIKNFFTGFCIPRADRRLLESNV</sequence>
<dbReference type="Proteomes" id="UP000091956">
    <property type="component" value="Unassembled WGS sequence"/>
</dbReference>
<evidence type="ECO:0000259" key="6">
    <source>
        <dbReference type="Pfam" id="PF07976"/>
    </source>
</evidence>
<dbReference type="PANTHER" id="PTHR43004">
    <property type="entry name" value="TRK SYSTEM POTASSIUM UPTAKE PROTEIN"/>
    <property type="match status" value="1"/>
</dbReference>
<comment type="similarity">
    <text evidence="1">Belongs to the PheA/TfdB FAD monooxygenase family.</text>
</comment>
<dbReference type="Gene3D" id="3.40.30.20">
    <property type="match status" value="1"/>
</dbReference>
<dbReference type="Gene3D" id="3.30.9.10">
    <property type="entry name" value="D-Amino Acid Oxidase, subunit A, domain 2"/>
    <property type="match status" value="1"/>
</dbReference>
<dbReference type="GO" id="GO:0071949">
    <property type="term" value="F:FAD binding"/>
    <property type="evidence" value="ECO:0007669"/>
    <property type="project" value="InterPro"/>
</dbReference>
<evidence type="ECO:0000256" key="1">
    <source>
        <dbReference type="ARBA" id="ARBA00007801"/>
    </source>
</evidence>
<dbReference type="Gene3D" id="3.50.50.60">
    <property type="entry name" value="FAD/NAD(P)-binding domain"/>
    <property type="match status" value="1"/>
</dbReference>
<name>A0A1B8G7H1_9PEZI</name>
<dbReference type="SUPFAM" id="SSF52833">
    <property type="entry name" value="Thioredoxin-like"/>
    <property type="match status" value="1"/>
</dbReference>
<dbReference type="OrthoDB" id="1716816at2759"/>
<dbReference type="InterPro" id="IPR038220">
    <property type="entry name" value="PHOX_C_sf"/>
</dbReference>
<keyword evidence="3" id="KW-0274">FAD</keyword>
<dbReference type="RefSeq" id="XP_018125512.1">
    <property type="nucleotide sequence ID" value="XM_018278781.2"/>
</dbReference>
<keyword evidence="4" id="KW-0560">Oxidoreductase</keyword>
<dbReference type="STRING" id="342668.A0A1B8G7H1"/>
<keyword evidence="8" id="KW-1185">Reference proteome</keyword>
<dbReference type="GO" id="GO:0016709">
    <property type="term" value="F:oxidoreductase activity, acting on paired donors, with incorporation or reduction of molecular oxygen, NAD(P)H as one donor, and incorporation of one atom of oxygen"/>
    <property type="evidence" value="ECO:0007669"/>
    <property type="project" value="UniProtKB-ARBA"/>
</dbReference>
<feature type="domain" description="Phenol hydroxylase-like C-terminal dimerisation" evidence="6">
    <location>
        <begin position="397"/>
        <end position="591"/>
    </location>
</feature>
<accession>A0A1B8G7H1</accession>
<dbReference type="SUPFAM" id="SSF51905">
    <property type="entry name" value="FAD/NAD(P)-binding domain"/>
    <property type="match status" value="1"/>
</dbReference>
<dbReference type="InterPro" id="IPR050641">
    <property type="entry name" value="RIFMO-like"/>
</dbReference>
<dbReference type="Pfam" id="PF01494">
    <property type="entry name" value="FAD_binding_3"/>
    <property type="match status" value="1"/>
</dbReference>
<evidence type="ECO:0000256" key="3">
    <source>
        <dbReference type="ARBA" id="ARBA00022827"/>
    </source>
</evidence>
<evidence type="ECO:0008006" key="9">
    <source>
        <dbReference type="Google" id="ProtNLM"/>
    </source>
</evidence>
<dbReference type="PANTHER" id="PTHR43004:SF10">
    <property type="entry name" value="2-MONOOXYGENASE, PUTATIVE (AFU_ORTHOLOGUE AFUA_6G11480)-RELATED"/>
    <property type="match status" value="1"/>
</dbReference>
<evidence type="ECO:0000256" key="4">
    <source>
        <dbReference type="ARBA" id="ARBA00023002"/>
    </source>
</evidence>
<keyword evidence="2" id="KW-0285">Flavoprotein</keyword>
<dbReference type="SUPFAM" id="SSF54373">
    <property type="entry name" value="FAD-linked reductases, C-terminal domain"/>
    <property type="match status" value="1"/>
</dbReference>
<dbReference type="GeneID" id="28842753"/>
<reference evidence="8" key="2">
    <citation type="journal article" date="2018" name="Nat. Commun.">
        <title>Extreme sensitivity to ultraviolet light in the fungal pathogen causing white-nose syndrome of bats.</title>
        <authorList>
            <person name="Palmer J.M."/>
            <person name="Drees K.P."/>
            <person name="Foster J.T."/>
            <person name="Lindner D.L."/>
        </authorList>
    </citation>
    <scope>NUCLEOTIDE SEQUENCE [LARGE SCALE GENOMIC DNA]</scope>
    <source>
        <strain evidence="8">UAMH 10579</strain>
    </source>
</reference>
<dbReference type="Pfam" id="PF07976">
    <property type="entry name" value="Phe_hydrox_dim"/>
    <property type="match status" value="1"/>
</dbReference>